<evidence type="ECO:0008006" key="7">
    <source>
        <dbReference type="Google" id="ProtNLM"/>
    </source>
</evidence>
<keyword evidence="2 5" id="KW-0812">Transmembrane</keyword>
<feature type="non-terminal residue" evidence="6">
    <location>
        <position position="71"/>
    </location>
</feature>
<name>X1C4T0_9ZZZZ</name>
<protein>
    <recommendedName>
        <fullName evidence="7">ABC transmembrane type-1 domain-containing protein</fullName>
    </recommendedName>
</protein>
<evidence type="ECO:0000256" key="2">
    <source>
        <dbReference type="ARBA" id="ARBA00022692"/>
    </source>
</evidence>
<evidence type="ECO:0000256" key="1">
    <source>
        <dbReference type="ARBA" id="ARBA00004141"/>
    </source>
</evidence>
<dbReference type="EMBL" id="BART01028270">
    <property type="protein sequence ID" value="GAH03066.1"/>
    <property type="molecule type" value="Genomic_DNA"/>
</dbReference>
<keyword evidence="3 5" id="KW-1133">Transmembrane helix</keyword>
<evidence type="ECO:0000313" key="6">
    <source>
        <dbReference type="EMBL" id="GAH03066.1"/>
    </source>
</evidence>
<sequence length="71" mass="8390">MGIRKARIKKHISRIILYVLVILIVVWTLAPFTWLFVSGLFPYKELISDRTTSWFPENPTLKNFQAMFDMS</sequence>
<feature type="transmembrane region" description="Helical" evidence="5">
    <location>
        <begin position="15"/>
        <end position="37"/>
    </location>
</feature>
<gene>
    <name evidence="6" type="ORF">S01H4_49896</name>
</gene>
<proteinExistence type="predicted"/>
<evidence type="ECO:0000256" key="4">
    <source>
        <dbReference type="ARBA" id="ARBA00023136"/>
    </source>
</evidence>
<dbReference type="Gene3D" id="1.10.3720.10">
    <property type="entry name" value="MetI-like"/>
    <property type="match status" value="1"/>
</dbReference>
<keyword evidence="4 5" id="KW-0472">Membrane</keyword>
<comment type="caution">
    <text evidence="6">The sequence shown here is derived from an EMBL/GenBank/DDBJ whole genome shotgun (WGS) entry which is preliminary data.</text>
</comment>
<evidence type="ECO:0000256" key="5">
    <source>
        <dbReference type="SAM" id="Phobius"/>
    </source>
</evidence>
<evidence type="ECO:0000256" key="3">
    <source>
        <dbReference type="ARBA" id="ARBA00022989"/>
    </source>
</evidence>
<dbReference type="InterPro" id="IPR035906">
    <property type="entry name" value="MetI-like_sf"/>
</dbReference>
<organism evidence="6">
    <name type="scientific">marine sediment metagenome</name>
    <dbReference type="NCBI Taxonomy" id="412755"/>
    <lineage>
        <taxon>unclassified sequences</taxon>
        <taxon>metagenomes</taxon>
        <taxon>ecological metagenomes</taxon>
    </lineage>
</organism>
<dbReference type="GO" id="GO:0016020">
    <property type="term" value="C:membrane"/>
    <property type="evidence" value="ECO:0007669"/>
    <property type="project" value="UniProtKB-SubCell"/>
</dbReference>
<dbReference type="SUPFAM" id="SSF161098">
    <property type="entry name" value="MetI-like"/>
    <property type="match status" value="1"/>
</dbReference>
<comment type="subcellular location">
    <subcellularLocation>
        <location evidence="1">Membrane</location>
        <topology evidence="1">Multi-pass membrane protein</topology>
    </subcellularLocation>
</comment>
<dbReference type="AlphaFoldDB" id="X1C4T0"/>
<reference evidence="6" key="1">
    <citation type="journal article" date="2014" name="Front. Microbiol.">
        <title>High frequency of phylogenetically diverse reductive dehalogenase-homologous genes in deep subseafloor sedimentary metagenomes.</title>
        <authorList>
            <person name="Kawai M."/>
            <person name="Futagami T."/>
            <person name="Toyoda A."/>
            <person name="Takaki Y."/>
            <person name="Nishi S."/>
            <person name="Hori S."/>
            <person name="Arai W."/>
            <person name="Tsubouchi T."/>
            <person name="Morono Y."/>
            <person name="Uchiyama I."/>
            <person name="Ito T."/>
            <person name="Fujiyama A."/>
            <person name="Inagaki F."/>
            <person name="Takami H."/>
        </authorList>
    </citation>
    <scope>NUCLEOTIDE SEQUENCE</scope>
    <source>
        <strain evidence="6">Expedition CK06-06</strain>
    </source>
</reference>
<accession>X1C4T0</accession>